<comment type="caution">
    <text evidence="2">The sequence shown here is derived from an EMBL/GenBank/DDBJ whole genome shotgun (WGS) entry which is preliminary data.</text>
</comment>
<reference evidence="2 3" key="1">
    <citation type="submission" date="2021-07" db="EMBL/GenBank/DDBJ databases">
        <authorList>
            <person name="Kim M.K."/>
        </authorList>
    </citation>
    <scope>NUCLEOTIDE SEQUENCE [LARGE SCALE GENOMIC DNA]</scope>
    <source>
        <strain evidence="2 3">HLY7-15</strain>
    </source>
</reference>
<accession>A0ABS6XES2</accession>
<organism evidence="2 3">
    <name type="scientific">Pontibacter populi</name>
    <dbReference type="NCBI Taxonomy" id="890055"/>
    <lineage>
        <taxon>Bacteria</taxon>
        <taxon>Pseudomonadati</taxon>
        <taxon>Bacteroidota</taxon>
        <taxon>Cytophagia</taxon>
        <taxon>Cytophagales</taxon>
        <taxon>Hymenobacteraceae</taxon>
        <taxon>Pontibacter</taxon>
    </lineage>
</organism>
<protein>
    <submittedName>
        <fullName evidence="2">YeeE/YedE family protein</fullName>
    </submittedName>
</protein>
<proteinExistence type="predicted"/>
<evidence type="ECO:0000313" key="2">
    <source>
        <dbReference type="EMBL" id="MBW3366460.1"/>
    </source>
</evidence>
<feature type="transmembrane region" description="Helical" evidence="1">
    <location>
        <begin position="82"/>
        <end position="105"/>
    </location>
</feature>
<feature type="transmembrane region" description="Helical" evidence="1">
    <location>
        <begin position="38"/>
        <end position="57"/>
    </location>
</feature>
<dbReference type="InterPro" id="IPR007272">
    <property type="entry name" value="Sulf_transp_TsuA/YedE"/>
</dbReference>
<gene>
    <name evidence="2" type="ORF">KYK27_15460</name>
</gene>
<dbReference type="RefSeq" id="WP_199111160.1">
    <property type="nucleotide sequence ID" value="NZ_JAHWXQ010000005.1"/>
</dbReference>
<sequence>MKGLKFILAGILFGIVMSKSEAISWFRIQEMFRFQSFHMYGIIGTAVVLGVIITYVIKKYKLRDFQGNPIIFKPKEKSVSRYLIGGTIFGLGWALTGACPGPLFVNLGHGFWAILLAIGGAIAGTYTYGVVKDRLPH</sequence>
<evidence type="ECO:0000256" key="1">
    <source>
        <dbReference type="SAM" id="Phobius"/>
    </source>
</evidence>
<feature type="transmembrane region" description="Helical" evidence="1">
    <location>
        <begin position="111"/>
        <end position="131"/>
    </location>
</feature>
<keyword evidence="1" id="KW-0812">Transmembrane</keyword>
<dbReference type="EMBL" id="JAHWXQ010000005">
    <property type="protein sequence ID" value="MBW3366460.1"/>
    <property type="molecule type" value="Genomic_DNA"/>
</dbReference>
<keyword evidence="1" id="KW-0472">Membrane</keyword>
<keyword evidence="3" id="KW-1185">Reference proteome</keyword>
<keyword evidence="1" id="KW-1133">Transmembrane helix</keyword>
<evidence type="ECO:0000313" key="3">
    <source>
        <dbReference type="Proteomes" id="UP000774935"/>
    </source>
</evidence>
<name>A0ABS6XES2_9BACT</name>
<dbReference type="Proteomes" id="UP000774935">
    <property type="component" value="Unassembled WGS sequence"/>
</dbReference>
<dbReference type="Pfam" id="PF04143">
    <property type="entry name" value="Sulf_transp"/>
    <property type="match status" value="1"/>
</dbReference>